<dbReference type="PANTHER" id="PTHR45649:SF3">
    <property type="entry name" value="POLYAMINE TRANSPORTER TPO5"/>
    <property type="match status" value="1"/>
</dbReference>
<dbReference type="InterPro" id="IPR002293">
    <property type="entry name" value="AA/rel_permease1"/>
</dbReference>
<keyword evidence="9" id="KW-1185">Reference proteome</keyword>
<dbReference type="PANTHER" id="PTHR45649">
    <property type="entry name" value="AMINO-ACID PERMEASE BAT1"/>
    <property type="match status" value="1"/>
</dbReference>
<reference evidence="8" key="1">
    <citation type="submission" date="2021-02" db="EMBL/GenBank/DDBJ databases">
        <authorList>
            <person name="Nowell W R."/>
        </authorList>
    </citation>
    <scope>NUCLEOTIDE SEQUENCE</scope>
</reference>
<feature type="transmembrane region" description="Helical" evidence="6">
    <location>
        <begin position="104"/>
        <end position="127"/>
    </location>
</feature>
<evidence type="ECO:0000256" key="6">
    <source>
        <dbReference type="SAM" id="Phobius"/>
    </source>
</evidence>
<feature type="transmembrane region" description="Helical" evidence="6">
    <location>
        <begin position="69"/>
        <end position="92"/>
    </location>
</feature>
<keyword evidence="3 6" id="KW-0812">Transmembrane</keyword>
<dbReference type="EMBL" id="CAJNOJ010000223">
    <property type="protein sequence ID" value="CAF1309614.1"/>
    <property type="molecule type" value="Genomic_DNA"/>
</dbReference>
<dbReference type="AlphaFoldDB" id="A0A815ECK6"/>
<dbReference type="Pfam" id="PF13520">
    <property type="entry name" value="AA_permease_2"/>
    <property type="match status" value="1"/>
</dbReference>
<dbReference type="Proteomes" id="UP000663828">
    <property type="component" value="Unassembled WGS sequence"/>
</dbReference>
<evidence type="ECO:0000313" key="9">
    <source>
        <dbReference type="Proteomes" id="UP000663828"/>
    </source>
</evidence>
<evidence type="ECO:0000313" key="10">
    <source>
        <dbReference type="Proteomes" id="UP000663852"/>
    </source>
</evidence>
<name>A0A815ECK6_ADIRI</name>
<evidence type="ECO:0000256" key="4">
    <source>
        <dbReference type="ARBA" id="ARBA00022989"/>
    </source>
</evidence>
<sequence length="151" mass="16586">MSSLFIGRHSRCDHICYSILATTKGGRRTWSFFVGLLPSAFTLTGYVMIPSMCEQVQSLELEVPKAIVYSVIAAGMTGIIYLIPLLFVMPNVNKLLSIQTGQPIAYISTQAGGFSLMCLIFGVQFFASFYSSAAFNVFTGAATSPWQTRLW</sequence>
<evidence type="ECO:0000256" key="2">
    <source>
        <dbReference type="ARBA" id="ARBA00022448"/>
    </source>
</evidence>
<evidence type="ECO:0000256" key="3">
    <source>
        <dbReference type="ARBA" id="ARBA00022692"/>
    </source>
</evidence>
<gene>
    <name evidence="8" type="ORF">EDS130_LOCUS31065</name>
    <name evidence="7" type="ORF">XAT740_LOCUS17586</name>
</gene>
<dbReference type="EMBL" id="CAJNOR010001151">
    <property type="protein sequence ID" value="CAF1086177.1"/>
    <property type="molecule type" value="Genomic_DNA"/>
</dbReference>
<proteinExistence type="predicted"/>
<keyword evidence="4 6" id="KW-1133">Transmembrane helix</keyword>
<protein>
    <submittedName>
        <fullName evidence="8">Uncharacterized protein</fullName>
    </submittedName>
</protein>
<dbReference type="GO" id="GO:0022857">
    <property type="term" value="F:transmembrane transporter activity"/>
    <property type="evidence" value="ECO:0007669"/>
    <property type="project" value="InterPro"/>
</dbReference>
<comment type="subcellular location">
    <subcellularLocation>
        <location evidence="1">Membrane</location>
        <topology evidence="1">Multi-pass membrane protein</topology>
    </subcellularLocation>
</comment>
<evidence type="ECO:0000256" key="5">
    <source>
        <dbReference type="ARBA" id="ARBA00023136"/>
    </source>
</evidence>
<keyword evidence="2" id="KW-0813">Transport</keyword>
<comment type="caution">
    <text evidence="8">The sequence shown here is derived from an EMBL/GenBank/DDBJ whole genome shotgun (WGS) entry which is preliminary data.</text>
</comment>
<dbReference type="Proteomes" id="UP000663852">
    <property type="component" value="Unassembled WGS sequence"/>
</dbReference>
<dbReference type="GO" id="GO:0016020">
    <property type="term" value="C:membrane"/>
    <property type="evidence" value="ECO:0007669"/>
    <property type="project" value="UniProtKB-SubCell"/>
</dbReference>
<dbReference type="Gene3D" id="1.20.1740.10">
    <property type="entry name" value="Amino acid/polyamine transporter I"/>
    <property type="match status" value="1"/>
</dbReference>
<keyword evidence="5 6" id="KW-0472">Membrane</keyword>
<evidence type="ECO:0000313" key="8">
    <source>
        <dbReference type="EMBL" id="CAF1309614.1"/>
    </source>
</evidence>
<organism evidence="8 10">
    <name type="scientific">Adineta ricciae</name>
    <name type="common">Rotifer</name>
    <dbReference type="NCBI Taxonomy" id="249248"/>
    <lineage>
        <taxon>Eukaryota</taxon>
        <taxon>Metazoa</taxon>
        <taxon>Spiralia</taxon>
        <taxon>Gnathifera</taxon>
        <taxon>Rotifera</taxon>
        <taxon>Eurotatoria</taxon>
        <taxon>Bdelloidea</taxon>
        <taxon>Adinetida</taxon>
        <taxon>Adinetidae</taxon>
        <taxon>Adineta</taxon>
    </lineage>
</organism>
<evidence type="ECO:0000256" key="1">
    <source>
        <dbReference type="ARBA" id="ARBA00004141"/>
    </source>
</evidence>
<evidence type="ECO:0000313" key="7">
    <source>
        <dbReference type="EMBL" id="CAF1086177.1"/>
    </source>
</evidence>
<accession>A0A815ECK6</accession>
<feature type="transmembrane region" description="Helical" evidence="6">
    <location>
        <begin position="30"/>
        <end position="49"/>
    </location>
</feature>
<dbReference type="OrthoDB" id="3900342at2759"/>